<accession>A0ABV1D8X7</accession>
<feature type="region of interest" description="Disordered" evidence="1">
    <location>
        <begin position="1"/>
        <end position="27"/>
    </location>
</feature>
<gene>
    <name evidence="2" type="ORF">WMQ36_13935</name>
</gene>
<evidence type="ECO:0000313" key="2">
    <source>
        <dbReference type="EMBL" id="MEQ2426072.1"/>
    </source>
</evidence>
<organism evidence="2 3">
    <name type="scientific">Enterocloster hominis</name>
    <name type="common">ex Hitch et al. 2024</name>
    <dbReference type="NCBI Taxonomy" id="1917870"/>
    <lineage>
        <taxon>Bacteria</taxon>
        <taxon>Bacillati</taxon>
        <taxon>Bacillota</taxon>
        <taxon>Clostridia</taxon>
        <taxon>Lachnospirales</taxon>
        <taxon>Lachnospiraceae</taxon>
        <taxon>Enterocloster</taxon>
    </lineage>
</organism>
<feature type="compositionally biased region" description="Polar residues" evidence="1">
    <location>
        <begin position="13"/>
        <end position="22"/>
    </location>
</feature>
<proteinExistence type="predicted"/>
<dbReference type="Proteomes" id="UP001454086">
    <property type="component" value="Unassembled WGS sequence"/>
</dbReference>
<dbReference type="Pfam" id="PF20574">
    <property type="entry name" value="DUF6783"/>
    <property type="match status" value="1"/>
</dbReference>
<sequence>MGTKSPTKWDAQLTESNFQTRSSKTRQRLPAYRRRPLPSYIQDFISIKCISCV</sequence>
<reference evidence="2 3" key="1">
    <citation type="submission" date="2024-03" db="EMBL/GenBank/DDBJ databases">
        <title>Human intestinal bacterial collection.</title>
        <authorList>
            <person name="Pauvert C."/>
            <person name="Hitch T.C.A."/>
            <person name="Clavel T."/>
        </authorList>
    </citation>
    <scope>NUCLEOTIDE SEQUENCE [LARGE SCALE GENOMIC DNA]</scope>
    <source>
        <strain evidence="2 3">CLA-SR-H021</strain>
    </source>
</reference>
<protein>
    <submittedName>
        <fullName evidence="2">DUF6783 domain-containing protein</fullName>
    </submittedName>
</protein>
<dbReference type="EMBL" id="JBBMFM010000050">
    <property type="protein sequence ID" value="MEQ2426072.1"/>
    <property type="molecule type" value="Genomic_DNA"/>
</dbReference>
<name>A0ABV1D8X7_9FIRM</name>
<dbReference type="InterPro" id="IPR046710">
    <property type="entry name" value="DUF6783"/>
</dbReference>
<evidence type="ECO:0000256" key="1">
    <source>
        <dbReference type="SAM" id="MobiDB-lite"/>
    </source>
</evidence>
<keyword evidence="3" id="KW-1185">Reference proteome</keyword>
<comment type="caution">
    <text evidence="2">The sequence shown here is derived from an EMBL/GenBank/DDBJ whole genome shotgun (WGS) entry which is preliminary data.</text>
</comment>
<evidence type="ECO:0000313" key="3">
    <source>
        <dbReference type="Proteomes" id="UP001454086"/>
    </source>
</evidence>